<keyword evidence="2" id="KW-1185">Reference proteome</keyword>
<dbReference type="SUPFAM" id="SSF53098">
    <property type="entry name" value="Ribonuclease H-like"/>
    <property type="match status" value="1"/>
</dbReference>
<name>A0A182KCX2_9DIPT</name>
<dbReference type="PANTHER" id="PTHR47331">
    <property type="entry name" value="PHD-TYPE DOMAIN-CONTAINING PROTEIN"/>
    <property type="match status" value="1"/>
</dbReference>
<evidence type="ECO:0008006" key="3">
    <source>
        <dbReference type="Google" id="ProtNLM"/>
    </source>
</evidence>
<evidence type="ECO:0000313" key="1">
    <source>
        <dbReference type="EnsemblMetazoa" id="ACHR008609-PA"/>
    </source>
</evidence>
<dbReference type="InterPro" id="IPR012337">
    <property type="entry name" value="RNaseH-like_sf"/>
</dbReference>
<accession>A0A182KCX2</accession>
<dbReference type="EnsemblMetazoa" id="ACHR008609-RA">
    <property type="protein sequence ID" value="ACHR008609-PA"/>
    <property type="gene ID" value="ACHR008609"/>
</dbReference>
<proteinExistence type="predicted"/>
<evidence type="ECO:0000313" key="2">
    <source>
        <dbReference type="Proteomes" id="UP000075881"/>
    </source>
</evidence>
<dbReference type="STRING" id="43041.A0A182KCX2"/>
<dbReference type="Gene3D" id="3.30.420.10">
    <property type="entry name" value="Ribonuclease H-like superfamily/Ribonuclease H"/>
    <property type="match status" value="1"/>
</dbReference>
<organism evidence="1 2">
    <name type="scientific">Anopheles christyi</name>
    <dbReference type="NCBI Taxonomy" id="43041"/>
    <lineage>
        <taxon>Eukaryota</taxon>
        <taxon>Metazoa</taxon>
        <taxon>Ecdysozoa</taxon>
        <taxon>Arthropoda</taxon>
        <taxon>Hexapoda</taxon>
        <taxon>Insecta</taxon>
        <taxon>Pterygota</taxon>
        <taxon>Neoptera</taxon>
        <taxon>Endopterygota</taxon>
        <taxon>Diptera</taxon>
        <taxon>Nematocera</taxon>
        <taxon>Culicoidea</taxon>
        <taxon>Culicidae</taxon>
        <taxon>Anophelinae</taxon>
        <taxon>Anopheles</taxon>
    </lineage>
</organism>
<protein>
    <recommendedName>
        <fullName evidence="3">Integrase catalytic domain-containing protein</fullName>
    </recommendedName>
</protein>
<dbReference type="PANTHER" id="PTHR47331:SF1">
    <property type="entry name" value="GAG-LIKE PROTEIN"/>
    <property type="match status" value="1"/>
</dbReference>
<dbReference type="GO" id="GO:0003676">
    <property type="term" value="F:nucleic acid binding"/>
    <property type="evidence" value="ECO:0007669"/>
    <property type="project" value="InterPro"/>
</dbReference>
<dbReference type="VEuPathDB" id="VectorBase:ACHR008609"/>
<reference evidence="1" key="2">
    <citation type="submission" date="2020-05" db="UniProtKB">
        <authorList>
            <consortium name="EnsemblMetazoa"/>
        </authorList>
    </citation>
    <scope>IDENTIFICATION</scope>
    <source>
        <strain evidence="1">ACHKN1017</strain>
    </source>
</reference>
<reference evidence="2" key="1">
    <citation type="submission" date="2013-03" db="EMBL/GenBank/DDBJ databases">
        <title>The Genome Sequence of Anopheles christyi ACHKN1017.</title>
        <authorList>
            <consortium name="The Broad Institute Genomics Platform"/>
            <person name="Neafsey D.E."/>
            <person name="Besansky N."/>
            <person name="Walker B."/>
            <person name="Young S.K."/>
            <person name="Zeng Q."/>
            <person name="Gargeya S."/>
            <person name="Fitzgerald M."/>
            <person name="Haas B."/>
            <person name="Abouelleil A."/>
            <person name="Allen A.W."/>
            <person name="Alvarado L."/>
            <person name="Arachchi H.M."/>
            <person name="Berlin A.M."/>
            <person name="Chapman S.B."/>
            <person name="Gainer-Dewar J."/>
            <person name="Goldberg J."/>
            <person name="Griggs A."/>
            <person name="Gujja S."/>
            <person name="Hansen M."/>
            <person name="Howarth C."/>
            <person name="Imamovic A."/>
            <person name="Ireland A."/>
            <person name="Larimer J."/>
            <person name="McCowan C."/>
            <person name="Murphy C."/>
            <person name="Pearson M."/>
            <person name="Poon T.W."/>
            <person name="Priest M."/>
            <person name="Roberts A."/>
            <person name="Saif S."/>
            <person name="Shea T."/>
            <person name="Sisk P."/>
            <person name="Sykes S."/>
            <person name="Wortman J."/>
            <person name="Nusbaum C."/>
            <person name="Birren B."/>
        </authorList>
    </citation>
    <scope>NUCLEOTIDE SEQUENCE [LARGE SCALE GENOMIC DNA]</scope>
    <source>
        <strain evidence="2">ACHKN1017</strain>
    </source>
</reference>
<sequence length="229" mass="26033">MAYLVRLVRLIKSRKTDVVKGRLTVKEVRDATHLIVRLVQRKAFQPEILALMDGANKNHRLNGLQAFLDPNDGIIRVRGRIKHAFMPYDSRHQMMLPAKHPITEALVWKLHIDNLHIRQKGLLAVANPLKTTQLMDDLPCYRVQPAPVFSNTGVDYAGPFLIKSSAARKPHTTKTYTRTVLLELVSDLTTDAFFASLRRFISRRGCPKTIRSDNATNFYAATLLETMDC</sequence>
<dbReference type="InterPro" id="IPR036397">
    <property type="entry name" value="RNaseH_sf"/>
</dbReference>
<dbReference type="AlphaFoldDB" id="A0A182KCX2"/>
<dbReference type="Proteomes" id="UP000075881">
    <property type="component" value="Unassembled WGS sequence"/>
</dbReference>